<gene>
    <name evidence="1" type="primary">AVEN_194364_1</name>
    <name evidence="1" type="ORF">CEXT_12361</name>
</gene>
<sequence length="470" mass="55071">MVILFEIQASFVGIGKTTFANKLPYPVVDDCIRLVESQEDRWYKGNGIFPTSDPNLESLLKAYLVLENSAATIDQMILTSSPKCIVSTRSALISTVQFLTFEPTHQEVESLIHFYKRRLEYAGIEKIIIMDFGTSIASNPTWVRQGYERMLKRGRPIELDYFETFEKYQTFFDKAERVKLDIVQRLKSLPMVHYIPMEFNGFNPQDCTNVLEIIKMEFDPYWQVKNYGIFKRVIAPILLVVEKGRPFPTWKFACDQHRSTNRHHPEFFKQTDDMLLLDRLEMLCDLLGSCQTSQLKHKYEMSIEEAAHVCKTWSNWNIVQNLYNGNYKQPRHALVARWPDNAFLEERDKLILWVRALMTNSIDVETFTKGLYGFESVHYYIEDLLWHEFCVYYVAKTLFPNNQPLHERCKVHDTDKWDAYMVAAYTLKWIFNVEEVALIAPASLEQLALLEIELAAHRHSSHQGRAPLYQ</sequence>
<evidence type="ECO:0000313" key="2">
    <source>
        <dbReference type="Proteomes" id="UP001054945"/>
    </source>
</evidence>
<keyword evidence="2" id="KW-1185">Reference proteome</keyword>
<organism evidence="1 2">
    <name type="scientific">Caerostris extrusa</name>
    <name type="common">Bark spider</name>
    <name type="synonym">Caerostris bankana</name>
    <dbReference type="NCBI Taxonomy" id="172846"/>
    <lineage>
        <taxon>Eukaryota</taxon>
        <taxon>Metazoa</taxon>
        <taxon>Ecdysozoa</taxon>
        <taxon>Arthropoda</taxon>
        <taxon>Chelicerata</taxon>
        <taxon>Arachnida</taxon>
        <taxon>Araneae</taxon>
        <taxon>Araneomorphae</taxon>
        <taxon>Entelegynae</taxon>
        <taxon>Araneoidea</taxon>
        <taxon>Araneidae</taxon>
        <taxon>Caerostris</taxon>
    </lineage>
</organism>
<dbReference type="Proteomes" id="UP001054945">
    <property type="component" value="Unassembled WGS sequence"/>
</dbReference>
<name>A0AAV4TUW4_CAEEX</name>
<comment type="caution">
    <text evidence="1">The sequence shown here is derived from an EMBL/GenBank/DDBJ whole genome shotgun (WGS) entry which is preliminary data.</text>
</comment>
<protein>
    <submittedName>
        <fullName evidence="1">RING-type domain-containing protein</fullName>
    </submittedName>
</protein>
<dbReference type="Pfam" id="PF18907">
    <property type="entry name" value="DUF5662"/>
    <property type="match status" value="1"/>
</dbReference>
<dbReference type="AlphaFoldDB" id="A0AAV4TUW4"/>
<dbReference type="InterPro" id="IPR043721">
    <property type="entry name" value="DUF5662"/>
</dbReference>
<reference evidence="1 2" key="1">
    <citation type="submission" date="2021-06" db="EMBL/GenBank/DDBJ databases">
        <title>Caerostris extrusa draft genome.</title>
        <authorList>
            <person name="Kono N."/>
            <person name="Arakawa K."/>
        </authorList>
    </citation>
    <scope>NUCLEOTIDE SEQUENCE [LARGE SCALE GENOMIC DNA]</scope>
</reference>
<proteinExistence type="predicted"/>
<evidence type="ECO:0000313" key="1">
    <source>
        <dbReference type="EMBL" id="GIY48969.1"/>
    </source>
</evidence>
<accession>A0AAV4TUW4</accession>
<dbReference type="EMBL" id="BPLR01011778">
    <property type="protein sequence ID" value="GIY48969.1"/>
    <property type="molecule type" value="Genomic_DNA"/>
</dbReference>